<name>A0AA35UP11_9PROT</name>
<accession>A0AA35UP11</accession>
<evidence type="ECO:0000256" key="1">
    <source>
        <dbReference type="SAM" id="SignalP"/>
    </source>
</evidence>
<reference evidence="2" key="1">
    <citation type="submission" date="2023-03" db="EMBL/GenBank/DDBJ databases">
        <authorList>
            <person name="Cleenwerck I."/>
        </authorList>
    </citation>
    <scope>NUCLEOTIDE SEQUENCE</scope>
    <source>
        <strain evidence="2">LMG 32879</strain>
    </source>
</reference>
<proteinExistence type="predicted"/>
<keyword evidence="1" id="KW-0732">Signal</keyword>
<feature type="signal peptide" evidence="1">
    <location>
        <begin position="1"/>
        <end position="23"/>
    </location>
</feature>
<keyword evidence="3" id="KW-1185">Reference proteome</keyword>
<dbReference type="Proteomes" id="UP001176960">
    <property type="component" value="Unassembled WGS sequence"/>
</dbReference>
<gene>
    <name evidence="2" type="ORF">LMG32879_001825</name>
</gene>
<dbReference type="AlphaFoldDB" id="A0AA35UP11"/>
<evidence type="ECO:0000313" key="3">
    <source>
        <dbReference type="Proteomes" id="UP001176960"/>
    </source>
</evidence>
<dbReference type="EMBL" id="CATKSH010000009">
    <property type="protein sequence ID" value="CAI9120982.1"/>
    <property type="molecule type" value="Genomic_DNA"/>
</dbReference>
<dbReference type="RefSeq" id="WP_289841812.1">
    <property type="nucleotide sequence ID" value="NZ_CATKSH010000009.1"/>
</dbReference>
<dbReference type="Gene3D" id="1.20.120.1490">
    <property type="match status" value="1"/>
</dbReference>
<dbReference type="Pfam" id="PF13801">
    <property type="entry name" value="Metal_resist"/>
    <property type="match status" value="1"/>
</dbReference>
<dbReference type="InterPro" id="IPR025961">
    <property type="entry name" value="Metal_resist"/>
</dbReference>
<comment type="caution">
    <text evidence="2">The sequence shown here is derived from an EMBL/GenBank/DDBJ whole genome shotgun (WGS) entry which is preliminary data.</text>
</comment>
<feature type="chain" id="PRO_5041210786" evidence="1">
    <location>
        <begin position="24"/>
        <end position="168"/>
    </location>
</feature>
<organism evidence="2 3">
    <name type="scientific">Brytella acorum</name>
    <dbReference type="NCBI Taxonomy" id="2959299"/>
    <lineage>
        <taxon>Bacteria</taxon>
        <taxon>Pseudomonadati</taxon>
        <taxon>Pseudomonadota</taxon>
        <taxon>Alphaproteobacteria</taxon>
        <taxon>Acetobacterales</taxon>
        <taxon>Acetobacteraceae</taxon>
        <taxon>Brytella</taxon>
    </lineage>
</organism>
<protein>
    <submittedName>
        <fullName evidence="2">Periplasmic heavy metal sensor</fullName>
    </submittedName>
</protein>
<sequence>MSKITIFASVLMGVAAATASAGAMPPSHGPGPHGPMMGCMGMLLPGVELTDSQKKELRALRKGKHDDWRADREKMRGLDSQIEDILLADGSVDRARLATLTDEKRKMTQAAEEARLDDAIRLHDLLTPDQRALARANRAKLDGLESQIQTILHAPKNDASGPDDGRGK</sequence>
<evidence type="ECO:0000313" key="2">
    <source>
        <dbReference type="EMBL" id="CAI9120982.1"/>
    </source>
</evidence>